<feature type="transmembrane region" description="Helical" evidence="1">
    <location>
        <begin position="602"/>
        <end position="624"/>
    </location>
</feature>
<gene>
    <name evidence="2" type="ORF">JS533_010315</name>
</gene>
<evidence type="ECO:0000313" key="2">
    <source>
        <dbReference type="EMBL" id="MCH9276658.1"/>
    </source>
</evidence>
<dbReference type="EMBL" id="JAFEJT020000049">
    <property type="protein sequence ID" value="MCH9276658.1"/>
    <property type="molecule type" value="Genomic_DNA"/>
</dbReference>
<evidence type="ECO:0000313" key="3">
    <source>
        <dbReference type="Proteomes" id="UP000710815"/>
    </source>
</evidence>
<feature type="transmembrane region" description="Helical" evidence="1">
    <location>
        <begin position="564"/>
        <end position="582"/>
    </location>
</feature>
<dbReference type="Proteomes" id="UP000710815">
    <property type="component" value="Unassembled WGS sequence"/>
</dbReference>
<dbReference type="RefSeq" id="WP_241514366.1">
    <property type="nucleotide sequence ID" value="NZ_JAFEJT020000049.1"/>
</dbReference>
<evidence type="ECO:0000256" key="1">
    <source>
        <dbReference type="SAM" id="Phobius"/>
    </source>
</evidence>
<keyword evidence="1" id="KW-1133">Transmembrane helix</keyword>
<keyword evidence="3" id="KW-1185">Reference proteome</keyword>
<sequence length="728" mass="82469">MGDEANGYGWKGMKYPRGWQVGDDYMQFAWKCAMLLLGQHKWIKRRVESVSFTDQGTTRRAISFDFALPKDKFVAYSSDNEQPRIAVPVTFLGKGDLIHADVVDGGGQSVPLAGLFDNREFAYAALDYLFNDMAEALGRLDVLAGEHDTETDIVIRMTAAEKAADKEYAKTHGGKSMPDEKRRETRTSLAKTVKMTADTVQPAERLARRIWWRARTRLVNRIIAAKSFSGRDVPPDKLNERDILTTVTNYQPSYDWTLRILYEAVMAKRGDDPQMHEKRNDNLLRLLHIIRQDDNVPGRETMIWEEDGNAAKRLRTKFFSDSVFEAFLDVIEEIAAAATDAENNSGNSNRNNDRDGRNDWTLPAESFILLLSSFSSAYPCIMLMDEEQVAKRNVAKLSFDTGYRETKWDRLTHPNSIHLDFAFQMMGAESNHVEIGRLANSVIAGLEWDARGESLKPLRLSVNSGRVHLSGSWMRYLPFAHLKLKLVSSLSSVLSNIAWSSALTLFALWNTLHAFGTFGNHWNDLYNVGNMLAGLALFFTLWVARRLNDVQHAVSQELSSYPNLLVYGNLILATVSYLASVADSNSDGTTNLHAILPKPFECSISVICLVLSMILTLIVWHGLFSRQPDHASTNPDFDGAEDMGRQPIPMINTPEFRQKRQAGGFSEQYRRLVERIRRLPIFREDEERNRSLFPSETGAYMILEGAGEFRKDVMAARCSYVNGRWTQR</sequence>
<organism evidence="2 3">
    <name type="scientific">Bifidobacterium amazonense</name>
    <dbReference type="NCBI Taxonomy" id="2809027"/>
    <lineage>
        <taxon>Bacteria</taxon>
        <taxon>Bacillati</taxon>
        <taxon>Actinomycetota</taxon>
        <taxon>Actinomycetes</taxon>
        <taxon>Bifidobacteriales</taxon>
        <taxon>Bifidobacteriaceae</taxon>
        <taxon>Bifidobacterium</taxon>
    </lineage>
</organism>
<name>A0ABS9VX64_9BIFI</name>
<comment type="caution">
    <text evidence="2">The sequence shown here is derived from an EMBL/GenBank/DDBJ whole genome shotgun (WGS) entry which is preliminary data.</text>
</comment>
<keyword evidence="1" id="KW-0812">Transmembrane</keyword>
<proteinExistence type="predicted"/>
<reference evidence="2 3" key="2">
    <citation type="journal article" date="2021" name="Syst. Appl. Microbiol.">
        <title>Phylogenetic classification of ten novel species belonging to the genus Bifidobacterium comprising B. phasiani sp. nov., B. pongonis sp. nov., B. saguinibicoloris sp. nov., B. colobi sp. nov., B. simiiventris sp. nov., B. santillanense sp. nov., B. miconis sp. nov., B. amazonense sp. nov., B. pluvialisilvae sp. nov., and B. miconisargentati sp. nov.</title>
        <authorList>
            <person name="Lugli G.A."/>
            <person name="Calvete-Torre I."/>
            <person name="Alessandri G."/>
            <person name="Milani C."/>
            <person name="Turroni F."/>
            <person name="Laiolo P."/>
            <person name="Ossiprandi M.C."/>
            <person name="Margolles A."/>
            <person name="Ruiz L."/>
            <person name="Ventura M."/>
        </authorList>
    </citation>
    <scope>NUCLEOTIDE SEQUENCE [LARGE SCALE GENOMIC DNA]</scope>
    <source>
        <strain evidence="2 3">MA1</strain>
    </source>
</reference>
<protein>
    <submittedName>
        <fullName evidence="2">Uncharacterized protein</fullName>
    </submittedName>
</protein>
<reference evidence="2 3" key="1">
    <citation type="journal article" date="2021" name="Environ. Microbiol.">
        <title>Genetic insights into the dark matter of the mammalian gut microbiota through targeted genome reconstruction.</title>
        <authorList>
            <person name="Lugli G.A."/>
            <person name="Alessandri G."/>
            <person name="Milani C."/>
            <person name="Viappiani A."/>
            <person name="Fontana F."/>
            <person name="Tarracchini C."/>
            <person name="Mancabelli L."/>
            <person name="Argentini C."/>
            <person name="Ruiz L."/>
            <person name="Margolles A."/>
            <person name="van Sinderen D."/>
            <person name="Turroni F."/>
            <person name="Ventura M."/>
        </authorList>
    </citation>
    <scope>NUCLEOTIDE SEQUENCE [LARGE SCALE GENOMIC DNA]</scope>
    <source>
        <strain evidence="2 3">MA1</strain>
    </source>
</reference>
<feature type="transmembrane region" description="Helical" evidence="1">
    <location>
        <begin position="525"/>
        <end position="544"/>
    </location>
</feature>
<accession>A0ABS9VX64</accession>
<keyword evidence="1" id="KW-0472">Membrane</keyword>
<feature type="transmembrane region" description="Helical" evidence="1">
    <location>
        <begin position="484"/>
        <end position="509"/>
    </location>
</feature>